<sequence length="391" mass="44318">MNVVFTMQSVIMQQFTHPFGAALTQVSSDLNINDVVLCGNVIYMLSNGSVSAKGSKPALFKSKTQYEFVDIFLSNVRQIYCFQATQLWYITVNGEVFCEETDTNGLTVFTHYISDGMPQSNVKLIVGDYFLQFVLTSTNLLIKGSSTEPFLFCGIQNSGNQYINVPLKISTSNINKLQLSKERDFLFVYLNNGEVFALGNNTMETVAPYDNTCQRQIGVNIKVDIGWNHSRSKLSLYYVKNNNLYVYDPNNKQRDVLIAENTYDFVIQGYKNQQQNIVTVSQQQMIAYSEDSSQYSNGTDYYCSKFPADFRCINQSLSQDPLCYDSNSILVKSDTFCNILNCYSPTVDPVTGANQNNCSISLANRLFINKFLCELEAFYEGETRAYEFLQL</sequence>
<dbReference type="InterPro" id="IPR009091">
    <property type="entry name" value="RCC1/BLIP-II"/>
</dbReference>
<evidence type="ECO:0000313" key="2">
    <source>
        <dbReference type="EMBL" id="CAL6084249.1"/>
    </source>
</evidence>
<dbReference type="EMBL" id="CATOUU010001166">
    <property type="protein sequence ID" value="CAI9975280.1"/>
    <property type="molecule type" value="Genomic_DNA"/>
</dbReference>
<protein>
    <submittedName>
        <fullName evidence="1">Regulator of chromosome condensation 1/beta-lactamase-inhibitor protein II</fullName>
    </submittedName>
    <submittedName>
        <fullName evidence="2">Regulator_of chromosome condensation 1/beta-lactamase-inhibitor protein II</fullName>
    </submittedName>
</protein>
<gene>
    <name evidence="2" type="ORF">HINF_LOCUS62112</name>
    <name evidence="1" type="ORF">HINF_LOCUS62925</name>
</gene>
<dbReference type="AlphaFoldDB" id="A0AA86UWY7"/>
<comment type="caution">
    <text evidence="1">The sequence shown here is derived from an EMBL/GenBank/DDBJ whole genome shotgun (WGS) entry which is preliminary data.</text>
</comment>
<keyword evidence="3" id="KW-1185">Reference proteome</keyword>
<organism evidence="1">
    <name type="scientific">Hexamita inflata</name>
    <dbReference type="NCBI Taxonomy" id="28002"/>
    <lineage>
        <taxon>Eukaryota</taxon>
        <taxon>Metamonada</taxon>
        <taxon>Diplomonadida</taxon>
        <taxon>Hexamitidae</taxon>
        <taxon>Hexamitinae</taxon>
        <taxon>Hexamita</taxon>
    </lineage>
</organism>
<name>A0AA86UWY7_9EUKA</name>
<reference evidence="2 3" key="2">
    <citation type="submission" date="2024-07" db="EMBL/GenBank/DDBJ databases">
        <authorList>
            <person name="Akdeniz Z."/>
        </authorList>
    </citation>
    <scope>NUCLEOTIDE SEQUENCE [LARGE SCALE GENOMIC DNA]</scope>
</reference>
<reference evidence="1" key="1">
    <citation type="submission" date="2023-06" db="EMBL/GenBank/DDBJ databases">
        <authorList>
            <person name="Kurt Z."/>
        </authorList>
    </citation>
    <scope>NUCLEOTIDE SEQUENCE</scope>
</reference>
<dbReference type="SUPFAM" id="SSF50985">
    <property type="entry name" value="RCC1/BLIP-II"/>
    <property type="match status" value="1"/>
</dbReference>
<evidence type="ECO:0000313" key="3">
    <source>
        <dbReference type="Proteomes" id="UP001642409"/>
    </source>
</evidence>
<dbReference type="Proteomes" id="UP001642409">
    <property type="component" value="Unassembled WGS sequence"/>
</dbReference>
<accession>A0AA86UWY7</accession>
<dbReference type="EMBL" id="CAXDID020000377">
    <property type="protein sequence ID" value="CAL6084249.1"/>
    <property type="molecule type" value="Genomic_DNA"/>
</dbReference>
<evidence type="ECO:0000313" key="1">
    <source>
        <dbReference type="EMBL" id="CAI9975280.1"/>
    </source>
</evidence>
<proteinExistence type="predicted"/>